<dbReference type="EMBL" id="JACXVP010000009">
    <property type="protein sequence ID" value="KAG5586939.1"/>
    <property type="molecule type" value="Genomic_DNA"/>
</dbReference>
<keyword evidence="2" id="KW-1185">Reference proteome</keyword>
<comment type="caution">
    <text evidence="1">The sequence shown here is derived from an EMBL/GenBank/DDBJ whole genome shotgun (WGS) entry which is preliminary data.</text>
</comment>
<evidence type="ECO:0000313" key="1">
    <source>
        <dbReference type="EMBL" id="KAG5586939.1"/>
    </source>
</evidence>
<dbReference type="Proteomes" id="UP000824120">
    <property type="component" value="Chromosome 9"/>
</dbReference>
<sequence length="83" mass="9095">MVGGAFLNHSIMAKNIIIDKVVGESGASNSNAIGQNHTVESLVKKKRKKKSRARDHFCCKTDSDGSENGVCNYCKIEYFADTK</sequence>
<gene>
    <name evidence="1" type="ORF">H5410_047373</name>
</gene>
<reference evidence="1 2" key="1">
    <citation type="submission" date="2020-09" db="EMBL/GenBank/DDBJ databases">
        <title>De no assembly of potato wild relative species, Solanum commersonii.</title>
        <authorList>
            <person name="Cho K."/>
        </authorList>
    </citation>
    <scope>NUCLEOTIDE SEQUENCE [LARGE SCALE GENOMIC DNA]</scope>
    <source>
        <strain evidence="1">LZ3.2</strain>
        <tissue evidence="1">Leaf</tissue>
    </source>
</reference>
<organism evidence="1 2">
    <name type="scientific">Solanum commersonii</name>
    <name type="common">Commerson's wild potato</name>
    <name type="synonym">Commerson's nightshade</name>
    <dbReference type="NCBI Taxonomy" id="4109"/>
    <lineage>
        <taxon>Eukaryota</taxon>
        <taxon>Viridiplantae</taxon>
        <taxon>Streptophyta</taxon>
        <taxon>Embryophyta</taxon>
        <taxon>Tracheophyta</taxon>
        <taxon>Spermatophyta</taxon>
        <taxon>Magnoliopsida</taxon>
        <taxon>eudicotyledons</taxon>
        <taxon>Gunneridae</taxon>
        <taxon>Pentapetalae</taxon>
        <taxon>asterids</taxon>
        <taxon>lamiids</taxon>
        <taxon>Solanales</taxon>
        <taxon>Solanaceae</taxon>
        <taxon>Solanoideae</taxon>
        <taxon>Solaneae</taxon>
        <taxon>Solanum</taxon>
    </lineage>
</organism>
<proteinExistence type="predicted"/>
<dbReference type="AlphaFoldDB" id="A0A9J5XEY6"/>
<evidence type="ECO:0000313" key="2">
    <source>
        <dbReference type="Proteomes" id="UP000824120"/>
    </source>
</evidence>
<name>A0A9J5XEY6_SOLCO</name>
<protein>
    <submittedName>
        <fullName evidence="1">Uncharacterized protein</fullName>
    </submittedName>
</protein>
<accession>A0A9J5XEY6</accession>
<dbReference type="OrthoDB" id="1326826at2759"/>